<evidence type="ECO:0000313" key="1">
    <source>
        <dbReference type="EMBL" id="SIR67514.1"/>
    </source>
</evidence>
<keyword evidence="2" id="KW-1185">Reference proteome</keyword>
<evidence type="ECO:0000313" key="2">
    <source>
        <dbReference type="Proteomes" id="UP000186914"/>
    </source>
</evidence>
<protein>
    <submittedName>
        <fullName evidence="1">Uncharacterized protein</fullName>
    </submittedName>
</protein>
<dbReference type="EMBL" id="FTNO01000003">
    <property type="protein sequence ID" value="SIR67514.1"/>
    <property type="molecule type" value="Genomic_DNA"/>
</dbReference>
<organism evidence="1 2">
    <name type="scientific">Haladaptatus litoreus</name>
    <dbReference type="NCBI Taxonomy" id="553468"/>
    <lineage>
        <taxon>Archaea</taxon>
        <taxon>Methanobacteriati</taxon>
        <taxon>Methanobacteriota</taxon>
        <taxon>Stenosarchaea group</taxon>
        <taxon>Halobacteria</taxon>
        <taxon>Halobacteriales</taxon>
        <taxon>Haladaptataceae</taxon>
        <taxon>Haladaptatus</taxon>
    </lineage>
</organism>
<dbReference type="AlphaFoldDB" id="A0A1N7CVM6"/>
<proteinExistence type="predicted"/>
<dbReference type="Proteomes" id="UP000186914">
    <property type="component" value="Unassembled WGS sequence"/>
</dbReference>
<sequence length="124" mass="13924">MLVISAVILFLREAEVGVTLVFPNVFEFVPIDSDPDFVDVVGKQVGTFLKFTGLQLIDPFVTYLRLADGCVPVGLRFVCFVQEICDLPFKLVDPFVFLLDIRLCLSGGKQPLKALMQLKKIRRC</sequence>
<name>A0A1N7CVM6_9EURY</name>
<accession>A0A1N7CVM6</accession>
<gene>
    <name evidence="1" type="ORF">SAMN05421858_3277</name>
</gene>
<reference evidence="2" key="1">
    <citation type="submission" date="2017-01" db="EMBL/GenBank/DDBJ databases">
        <authorList>
            <person name="Varghese N."/>
            <person name="Submissions S."/>
        </authorList>
    </citation>
    <scope>NUCLEOTIDE SEQUENCE [LARGE SCALE GENOMIC DNA]</scope>
    <source>
        <strain evidence="2">CGMCC 1.7737</strain>
    </source>
</reference>